<sequence length="362" mass="40272">MCAGELVKILRATVVERYSMEFLLLEASYVMKDGKINKIPVTETEALSSPLMGFFEKRKAAKFLEFVSKYNPQDPKTHKSYNLRTMTFEQLCKDFGIGSDTITFVGHGMALQANDDYLRQPAYDTVMRCKLYEDSFNMYGSSPYVYPLYGSGELPQAFSRLCAVYGGTYMLQTPVDKVNFGADGKFESIECGGKKATAKFVVGDPSYFPDRVKPVGKVIRCIAILDHPIATLKPSSNSCQIIIPQSELKRKNDLYILQLCGDNKVCPEGKYIAIIGTVVENLSNPVADIQAGLRLIAPTLETFASVSDLYEPLDDGTNSKCFVSKSYDAATHFESAAENILDLFQRIHGKPYSFENIKKPGE</sequence>
<dbReference type="GO" id="GO:0015031">
    <property type="term" value="P:protein transport"/>
    <property type="evidence" value="ECO:0007669"/>
    <property type="project" value="InterPro"/>
</dbReference>
<evidence type="ECO:0000313" key="4">
    <source>
        <dbReference type="Proteomes" id="UP000515908"/>
    </source>
</evidence>
<dbReference type="Gene3D" id="1.10.405.10">
    <property type="entry name" value="Guanine Nucleotide Dissociation Inhibitor, domain 1"/>
    <property type="match status" value="1"/>
</dbReference>
<dbReference type="GO" id="GO:0016192">
    <property type="term" value="P:vesicle-mediated transport"/>
    <property type="evidence" value="ECO:0007669"/>
    <property type="project" value="TreeGrafter"/>
</dbReference>
<dbReference type="InterPro" id="IPR036188">
    <property type="entry name" value="FAD/NAD-bd_sf"/>
</dbReference>
<dbReference type="GO" id="GO:0007264">
    <property type="term" value="P:small GTPase-mediated signal transduction"/>
    <property type="evidence" value="ECO:0007669"/>
    <property type="project" value="InterPro"/>
</dbReference>
<dbReference type="GO" id="GO:0005737">
    <property type="term" value="C:cytoplasm"/>
    <property type="evidence" value="ECO:0007669"/>
    <property type="project" value="TreeGrafter"/>
</dbReference>
<dbReference type="PRINTS" id="PR00892">
    <property type="entry name" value="RABGDI"/>
</dbReference>
<dbReference type="PRINTS" id="PR00891">
    <property type="entry name" value="RABGDIREP"/>
</dbReference>
<dbReference type="InterPro" id="IPR018203">
    <property type="entry name" value="GDP_dissociation_inhibitor"/>
</dbReference>
<accession>A0A7G2CPC2</accession>
<dbReference type="SUPFAM" id="SSF51905">
    <property type="entry name" value="FAD/NAD(P)-binding domain"/>
    <property type="match status" value="2"/>
</dbReference>
<name>A0A7G2CPC2_9TRYP</name>
<dbReference type="InterPro" id="IPR000806">
    <property type="entry name" value="RabGDI"/>
</dbReference>
<dbReference type="OrthoDB" id="9446342at2759"/>
<proteinExistence type="inferred from homology"/>
<evidence type="ECO:0000256" key="2">
    <source>
        <dbReference type="RuleBase" id="RU363124"/>
    </source>
</evidence>
<dbReference type="Proteomes" id="UP000515908">
    <property type="component" value="Chromosome 22"/>
</dbReference>
<evidence type="ECO:0000313" key="3">
    <source>
        <dbReference type="EMBL" id="CAD2221698.1"/>
    </source>
</evidence>
<dbReference type="PANTHER" id="PTHR11787">
    <property type="entry name" value="RAB GDP-DISSOCIATION INHIBITOR"/>
    <property type="match status" value="1"/>
</dbReference>
<dbReference type="Gene3D" id="3.30.519.10">
    <property type="entry name" value="Guanine Nucleotide Dissociation Inhibitor, domain 2"/>
    <property type="match status" value="1"/>
</dbReference>
<dbReference type="VEuPathDB" id="TriTrypDB:ADEAN_000923000"/>
<dbReference type="PANTHER" id="PTHR11787:SF8">
    <property type="entry name" value="RAB GDP DISSOCIATION INHIBITOR"/>
    <property type="match status" value="1"/>
</dbReference>
<reference evidence="3 4" key="1">
    <citation type="submission" date="2020-08" db="EMBL/GenBank/DDBJ databases">
        <authorList>
            <person name="Newling K."/>
            <person name="Davey J."/>
            <person name="Forrester S."/>
        </authorList>
    </citation>
    <scope>NUCLEOTIDE SEQUENCE [LARGE SCALE GENOMIC DNA]</scope>
    <source>
        <strain evidence="4">Crithidia deanei Carvalho (ATCC PRA-265)</strain>
    </source>
</reference>
<dbReference type="EMBL" id="LR877166">
    <property type="protein sequence ID" value="CAD2221698.1"/>
    <property type="molecule type" value="Genomic_DNA"/>
</dbReference>
<dbReference type="Pfam" id="PF00996">
    <property type="entry name" value="GDI"/>
    <property type="match status" value="1"/>
</dbReference>
<comment type="similarity">
    <text evidence="1 2">Belongs to the Rab GDI family.</text>
</comment>
<dbReference type="FunFam" id="1.10.405.10:FF:000011">
    <property type="entry name" value="Rab GDP dissociation inhibitor"/>
    <property type="match status" value="1"/>
</dbReference>
<evidence type="ECO:0000256" key="1">
    <source>
        <dbReference type="ARBA" id="ARBA00005593"/>
    </source>
</evidence>
<protein>
    <recommendedName>
        <fullName evidence="2">Rab GDP dissociation inhibitor</fullName>
    </recommendedName>
</protein>
<dbReference type="SUPFAM" id="SSF54373">
    <property type="entry name" value="FAD-linked reductases, C-terminal domain"/>
    <property type="match status" value="1"/>
</dbReference>
<gene>
    <name evidence="3" type="ORF">ADEAN_000923000</name>
</gene>
<organism evidence="3 4">
    <name type="scientific">Angomonas deanei</name>
    <dbReference type="NCBI Taxonomy" id="59799"/>
    <lineage>
        <taxon>Eukaryota</taxon>
        <taxon>Discoba</taxon>
        <taxon>Euglenozoa</taxon>
        <taxon>Kinetoplastea</taxon>
        <taxon>Metakinetoplastina</taxon>
        <taxon>Trypanosomatida</taxon>
        <taxon>Trypanosomatidae</taxon>
        <taxon>Strigomonadinae</taxon>
        <taxon>Angomonas</taxon>
    </lineage>
</organism>
<dbReference type="AlphaFoldDB" id="A0A7G2CPC2"/>
<dbReference type="Gene3D" id="3.50.50.60">
    <property type="entry name" value="FAD/NAD(P)-binding domain"/>
    <property type="match status" value="1"/>
</dbReference>
<dbReference type="GO" id="GO:0005093">
    <property type="term" value="F:Rab GDP-dissociation inhibitor activity"/>
    <property type="evidence" value="ECO:0007669"/>
    <property type="project" value="InterPro"/>
</dbReference>
<keyword evidence="4" id="KW-1185">Reference proteome</keyword>